<dbReference type="UniPathway" id="UPA00077">
    <property type="reaction ID" value="UER00158"/>
</dbReference>
<dbReference type="PRINTS" id="PR00070">
    <property type="entry name" value="DHFR"/>
</dbReference>
<dbReference type="GO" id="GO:0046654">
    <property type="term" value="P:tetrahydrofolate biosynthetic process"/>
    <property type="evidence" value="ECO:0007669"/>
    <property type="project" value="UniProtKB-UniPathway"/>
</dbReference>
<dbReference type="Proteomes" id="UP000293036">
    <property type="component" value="Unassembled WGS sequence"/>
</dbReference>
<dbReference type="InterPro" id="IPR012259">
    <property type="entry name" value="DHFR"/>
</dbReference>
<dbReference type="GO" id="GO:0070401">
    <property type="term" value="F:NADP+ binding"/>
    <property type="evidence" value="ECO:0007669"/>
    <property type="project" value="UniProtKB-ARBA"/>
</dbReference>
<dbReference type="EMBL" id="SJDT01000008">
    <property type="protein sequence ID" value="TBW20803.1"/>
    <property type="molecule type" value="Genomic_DNA"/>
</dbReference>
<evidence type="ECO:0000259" key="9">
    <source>
        <dbReference type="PROSITE" id="PS51330"/>
    </source>
</evidence>
<reference evidence="10 11" key="1">
    <citation type="submission" date="2019-02" db="EMBL/GenBank/DDBJ databases">
        <title>Arcanobacterium bovis sp. nov., isolated from the milk of a cow with mastitis.</title>
        <authorList>
            <person name="Sammra O."/>
            <person name="Foster G."/>
            <person name="Hassan A."/>
            <person name="Alssahen M."/>
            <person name="Laemmler C."/>
            <person name="Borowiak M."/>
            <person name="Malorny B."/>
            <person name="Abdulmawjood A."/>
        </authorList>
    </citation>
    <scope>NUCLEOTIDE SEQUENCE [LARGE SCALE GENOMIC DNA]</scope>
    <source>
        <strain evidence="10 11">C605018/01/1</strain>
    </source>
</reference>
<protein>
    <recommendedName>
        <fullName evidence="4">Dihydrofolate reductase</fullName>
        <ecNumber evidence="3">1.5.1.3</ecNumber>
    </recommendedName>
</protein>
<evidence type="ECO:0000256" key="2">
    <source>
        <dbReference type="ARBA" id="ARBA00009539"/>
    </source>
</evidence>
<dbReference type="InterPro" id="IPR001796">
    <property type="entry name" value="DHFR_dom"/>
</dbReference>
<organism evidence="10 11">
    <name type="scientific">Arcanobacterium bovis</name>
    <dbReference type="NCBI Taxonomy" id="2529275"/>
    <lineage>
        <taxon>Bacteria</taxon>
        <taxon>Bacillati</taxon>
        <taxon>Actinomycetota</taxon>
        <taxon>Actinomycetes</taxon>
        <taxon>Actinomycetales</taxon>
        <taxon>Actinomycetaceae</taxon>
        <taxon>Arcanobacterium</taxon>
    </lineage>
</organism>
<accession>A0A4Q9V060</accession>
<feature type="domain" description="DHFR" evidence="9">
    <location>
        <begin position="1"/>
        <end position="167"/>
    </location>
</feature>
<comment type="similarity">
    <text evidence="2">Belongs to the dihydrofolate reductase family.</text>
</comment>
<evidence type="ECO:0000256" key="1">
    <source>
        <dbReference type="ARBA" id="ARBA00004903"/>
    </source>
</evidence>
<evidence type="ECO:0000256" key="5">
    <source>
        <dbReference type="ARBA" id="ARBA00022563"/>
    </source>
</evidence>
<comment type="caution">
    <text evidence="10">The sequence shown here is derived from an EMBL/GenBank/DDBJ whole genome shotgun (WGS) entry which is preliminary data.</text>
</comment>
<evidence type="ECO:0000256" key="6">
    <source>
        <dbReference type="ARBA" id="ARBA00022857"/>
    </source>
</evidence>
<sequence>MLGMIWAQGHDRAIGAHGTLAWHIPEDLAMFKRVTSGNPVIMGRRTWESLPERFRPLPNRQNIVLTSNSDFKAEGAQVCTTIDEALAVSDALNPDKYVWVIGGAQIYKSMLSQADALVITDVDMTVADADAFAPSIGEDWELVQAEPNRGWLHSTSGIDYRFSALQRKISASSDSKSQADSSQREVIPAQQRVIPATQRAFYGNSDPLRIFS</sequence>
<proteinExistence type="inferred from homology"/>
<keyword evidence="5" id="KW-0554">One-carbon metabolism</keyword>
<evidence type="ECO:0000313" key="11">
    <source>
        <dbReference type="Proteomes" id="UP000293036"/>
    </source>
</evidence>
<dbReference type="RefSeq" id="WP_131282315.1">
    <property type="nucleotide sequence ID" value="NZ_JBHSLR010000001.1"/>
</dbReference>
<dbReference type="Gene3D" id="3.40.430.10">
    <property type="entry name" value="Dihydrofolate Reductase, subunit A"/>
    <property type="match status" value="1"/>
</dbReference>
<evidence type="ECO:0000313" key="10">
    <source>
        <dbReference type="EMBL" id="TBW20803.1"/>
    </source>
</evidence>
<keyword evidence="11" id="KW-1185">Reference proteome</keyword>
<evidence type="ECO:0000256" key="4">
    <source>
        <dbReference type="ARBA" id="ARBA00018886"/>
    </source>
</evidence>
<gene>
    <name evidence="10" type="ORF">EZJ44_08140</name>
</gene>
<dbReference type="FunFam" id="3.40.430.10:FF:000001">
    <property type="entry name" value="Dihydrofolate reductase"/>
    <property type="match status" value="1"/>
</dbReference>
<dbReference type="SUPFAM" id="SSF53597">
    <property type="entry name" value="Dihydrofolate reductase-like"/>
    <property type="match status" value="1"/>
</dbReference>
<comment type="pathway">
    <text evidence="1">Cofactor biosynthesis; tetrahydrofolate biosynthesis; 5,6,7,8-tetrahydrofolate from 7,8-dihydrofolate: step 1/1.</text>
</comment>
<evidence type="ECO:0000256" key="8">
    <source>
        <dbReference type="ARBA" id="ARBA00025067"/>
    </source>
</evidence>
<dbReference type="EC" id="1.5.1.3" evidence="3"/>
<dbReference type="InterPro" id="IPR024072">
    <property type="entry name" value="DHFR-like_dom_sf"/>
</dbReference>
<dbReference type="GO" id="GO:0005829">
    <property type="term" value="C:cytosol"/>
    <property type="evidence" value="ECO:0007669"/>
    <property type="project" value="TreeGrafter"/>
</dbReference>
<dbReference type="CDD" id="cd00209">
    <property type="entry name" value="DHFR"/>
    <property type="match status" value="1"/>
</dbReference>
<dbReference type="GO" id="GO:0046452">
    <property type="term" value="P:dihydrofolate metabolic process"/>
    <property type="evidence" value="ECO:0007669"/>
    <property type="project" value="TreeGrafter"/>
</dbReference>
<dbReference type="Pfam" id="PF00186">
    <property type="entry name" value="DHFR_1"/>
    <property type="match status" value="1"/>
</dbReference>
<dbReference type="GO" id="GO:0046655">
    <property type="term" value="P:folic acid metabolic process"/>
    <property type="evidence" value="ECO:0007669"/>
    <property type="project" value="TreeGrafter"/>
</dbReference>
<name>A0A4Q9V060_9ACTO</name>
<dbReference type="PANTHER" id="PTHR48069:SF3">
    <property type="entry name" value="DIHYDROFOLATE REDUCTASE"/>
    <property type="match status" value="1"/>
</dbReference>
<keyword evidence="7" id="KW-0560">Oxidoreductase</keyword>
<dbReference type="PROSITE" id="PS51330">
    <property type="entry name" value="DHFR_2"/>
    <property type="match status" value="1"/>
</dbReference>
<comment type="function">
    <text evidence="8">Key enzyme in folate metabolism. Catalyzes an essential reaction for de novo glycine and purine synthesis, and for DNA precursor synthesis.</text>
</comment>
<dbReference type="OrthoDB" id="9804315at2"/>
<dbReference type="AlphaFoldDB" id="A0A4Q9V060"/>
<evidence type="ECO:0000256" key="7">
    <source>
        <dbReference type="ARBA" id="ARBA00023002"/>
    </source>
</evidence>
<evidence type="ECO:0000256" key="3">
    <source>
        <dbReference type="ARBA" id="ARBA00012856"/>
    </source>
</evidence>
<keyword evidence="6" id="KW-0521">NADP</keyword>
<dbReference type="PANTHER" id="PTHR48069">
    <property type="entry name" value="DIHYDROFOLATE REDUCTASE"/>
    <property type="match status" value="1"/>
</dbReference>
<dbReference type="GO" id="GO:0006730">
    <property type="term" value="P:one-carbon metabolic process"/>
    <property type="evidence" value="ECO:0007669"/>
    <property type="project" value="UniProtKB-KW"/>
</dbReference>
<dbReference type="GO" id="GO:0004146">
    <property type="term" value="F:dihydrofolate reductase activity"/>
    <property type="evidence" value="ECO:0007669"/>
    <property type="project" value="UniProtKB-EC"/>
</dbReference>